<comment type="caution">
    <text evidence="1">The sequence shown here is derived from an EMBL/GenBank/DDBJ whole genome shotgun (WGS) entry which is preliminary data.</text>
</comment>
<proteinExistence type="predicted"/>
<name>A0AAJ1B2D7_MEDGN</name>
<accession>A0AAJ1B2D7</accession>
<dbReference type="EMBL" id="JAJBNC010000227">
    <property type="protein sequence ID" value="MCB5495958.1"/>
    <property type="molecule type" value="Genomic_DNA"/>
</dbReference>
<dbReference type="AlphaFoldDB" id="A0AAJ1B2D7"/>
<organism evidence="1 2">
    <name type="scientific">Mediterraneibacter gnavus</name>
    <name type="common">Ruminococcus gnavus</name>
    <dbReference type="NCBI Taxonomy" id="33038"/>
    <lineage>
        <taxon>Bacteria</taxon>
        <taxon>Bacillati</taxon>
        <taxon>Bacillota</taxon>
        <taxon>Clostridia</taxon>
        <taxon>Lachnospirales</taxon>
        <taxon>Lachnospiraceae</taxon>
        <taxon>Mediterraneibacter</taxon>
    </lineage>
</organism>
<evidence type="ECO:0000313" key="2">
    <source>
        <dbReference type="Proteomes" id="UP001297422"/>
    </source>
</evidence>
<reference evidence="1" key="1">
    <citation type="submission" date="2021-10" db="EMBL/GenBank/DDBJ databases">
        <title>Collection of gut derived symbiotic bacterial strains cultured from healthy donors.</title>
        <authorList>
            <person name="Lin H."/>
            <person name="Littmann E."/>
            <person name="Claire K."/>
            <person name="Pamer E."/>
        </authorList>
    </citation>
    <scope>NUCLEOTIDE SEQUENCE</scope>
    <source>
        <strain evidence="1">MSK.23.4</strain>
    </source>
</reference>
<gene>
    <name evidence="1" type="ORF">LIQ10_19945</name>
</gene>
<feature type="non-terminal residue" evidence="1">
    <location>
        <position position="1"/>
    </location>
</feature>
<evidence type="ECO:0000313" key="1">
    <source>
        <dbReference type="EMBL" id="MCB5495958.1"/>
    </source>
</evidence>
<protein>
    <submittedName>
        <fullName evidence="1">Uncharacterized protein</fullName>
    </submittedName>
</protein>
<dbReference type="Proteomes" id="UP001297422">
    <property type="component" value="Unassembled WGS sequence"/>
</dbReference>
<feature type="non-terminal residue" evidence="1">
    <location>
        <position position="96"/>
    </location>
</feature>
<sequence>NSGEKITALEIDMNGKKVDASKLTTEMFKITGYNSDASGLVKGDVQSYGIFGSEDEPVDIEVARVSVNEKGNIILDLATQNGVLNYTSLARNLATK</sequence>
<dbReference type="RefSeq" id="WP_226973515.1">
    <property type="nucleotide sequence ID" value="NZ_JAJBNC010000227.1"/>
</dbReference>